<proteinExistence type="predicted"/>
<protein>
    <recommendedName>
        <fullName evidence="3">HAD family hydrolase</fullName>
    </recommendedName>
</protein>
<accession>A0ABQ2JCV5</accession>
<comment type="caution">
    <text evidence="1">The sequence shown here is derived from an EMBL/GenBank/DDBJ whole genome shotgun (WGS) entry which is preliminary data.</text>
</comment>
<dbReference type="Proteomes" id="UP000605099">
    <property type="component" value="Unassembled WGS sequence"/>
</dbReference>
<dbReference type="InterPro" id="IPR023214">
    <property type="entry name" value="HAD_sf"/>
</dbReference>
<dbReference type="SUPFAM" id="SSF56784">
    <property type="entry name" value="HAD-like"/>
    <property type="match status" value="1"/>
</dbReference>
<dbReference type="InterPro" id="IPR036412">
    <property type="entry name" value="HAD-like_sf"/>
</dbReference>
<organism evidence="1 2">
    <name type="scientific">Novosphingobium indicum</name>
    <dbReference type="NCBI Taxonomy" id="462949"/>
    <lineage>
        <taxon>Bacteria</taxon>
        <taxon>Pseudomonadati</taxon>
        <taxon>Pseudomonadota</taxon>
        <taxon>Alphaproteobacteria</taxon>
        <taxon>Sphingomonadales</taxon>
        <taxon>Sphingomonadaceae</taxon>
        <taxon>Novosphingobium</taxon>
    </lineage>
</organism>
<evidence type="ECO:0000313" key="1">
    <source>
        <dbReference type="EMBL" id="GGN43868.1"/>
    </source>
</evidence>
<name>A0ABQ2JCV5_9SPHN</name>
<evidence type="ECO:0008006" key="3">
    <source>
        <dbReference type="Google" id="ProtNLM"/>
    </source>
</evidence>
<dbReference type="EMBL" id="BMLK01000003">
    <property type="protein sequence ID" value="GGN43868.1"/>
    <property type="molecule type" value="Genomic_DNA"/>
</dbReference>
<keyword evidence="2" id="KW-1185">Reference proteome</keyword>
<sequence>MSRPLLITDCDEVLLYMISHFRDWLAEDEGIAFDFGRGEFYKAMRRIDTGEPLAQDEMWGLLGRFFDSEMDRQTLVEGAADAIATIREHADVVVLTNLMDHRQEARTRQLADHGIDLRVFTNQGPKGPALKAILDEYDPSRAVFVDDLSQHHGSVLEVAPQVRRLHLCAEPQIAPHIPCAHAAGHAHARIDDWESALPWLLESLTCDEKDLQANE</sequence>
<dbReference type="RefSeq" id="WP_188818436.1">
    <property type="nucleotide sequence ID" value="NZ_BMLK01000003.1"/>
</dbReference>
<gene>
    <name evidence="1" type="ORF">GCM10011349_08410</name>
</gene>
<evidence type="ECO:0000313" key="2">
    <source>
        <dbReference type="Proteomes" id="UP000605099"/>
    </source>
</evidence>
<dbReference type="Gene3D" id="3.40.50.1000">
    <property type="entry name" value="HAD superfamily/HAD-like"/>
    <property type="match status" value="1"/>
</dbReference>
<reference evidence="2" key="1">
    <citation type="journal article" date="2019" name="Int. J. Syst. Evol. Microbiol.">
        <title>The Global Catalogue of Microorganisms (GCM) 10K type strain sequencing project: providing services to taxonomists for standard genome sequencing and annotation.</title>
        <authorList>
            <consortium name="The Broad Institute Genomics Platform"/>
            <consortium name="The Broad Institute Genome Sequencing Center for Infectious Disease"/>
            <person name="Wu L."/>
            <person name="Ma J."/>
        </authorList>
    </citation>
    <scope>NUCLEOTIDE SEQUENCE [LARGE SCALE GENOMIC DNA]</scope>
    <source>
        <strain evidence="2">CGMCC 1.6784</strain>
    </source>
</reference>